<evidence type="ECO:0000256" key="8">
    <source>
        <dbReference type="SAM" id="Phobius"/>
    </source>
</evidence>
<dbReference type="EMBL" id="AHEF01000065">
    <property type="protein sequence ID" value="EOP87237.1"/>
    <property type="molecule type" value="Genomic_DNA"/>
</dbReference>
<evidence type="ECO:0000256" key="1">
    <source>
        <dbReference type="ARBA" id="ARBA00004429"/>
    </source>
</evidence>
<feature type="transmembrane region" description="Helical" evidence="8">
    <location>
        <begin position="388"/>
        <end position="406"/>
    </location>
</feature>
<evidence type="ECO:0000256" key="3">
    <source>
        <dbReference type="ARBA" id="ARBA00022475"/>
    </source>
</evidence>
<accession>A0A9W5QT84</accession>
<keyword evidence="2" id="KW-0813">Transport</keyword>
<organism evidence="9 10">
    <name type="scientific">Bacillus cereus HuB4-4</name>
    <dbReference type="NCBI Taxonomy" id="1053211"/>
    <lineage>
        <taxon>Bacteria</taxon>
        <taxon>Bacillati</taxon>
        <taxon>Bacillota</taxon>
        <taxon>Bacilli</taxon>
        <taxon>Bacillales</taxon>
        <taxon>Bacillaceae</taxon>
        <taxon>Bacillus</taxon>
        <taxon>Bacillus cereus group</taxon>
    </lineage>
</organism>
<dbReference type="PANTHER" id="PTHR35334">
    <property type="entry name" value="SERINE TRANSPORTER"/>
    <property type="match status" value="1"/>
</dbReference>
<keyword evidence="6 8" id="KW-1133">Transmembrane helix</keyword>
<protein>
    <submittedName>
        <fullName evidence="9">Serine transporter</fullName>
    </submittedName>
</protein>
<feature type="transmembrane region" description="Helical" evidence="8">
    <location>
        <begin position="412"/>
        <end position="436"/>
    </location>
</feature>
<evidence type="ECO:0000256" key="4">
    <source>
        <dbReference type="ARBA" id="ARBA00022519"/>
    </source>
</evidence>
<evidence type="ECO:0000313" key="10">
    <source>
        <dbReference type="Proteomes" id="UP000014009"/>
    </source>
</evidence>
<feature type="transmembrane region" description="Helical" evidence="8">
    <location>
        <begin position="181"/>
        <end position="198"/>
    </location>
</feature>
<dbReference type="GO" id="GO:0003333">
    <property type="term" value="P:amino acid transmembrane transport"/>
    <property type="evidence" value="ECO:0007669"/>
    <property type="project" value="InterPro"/>
</dbReference>
<dbReference type="Pfam" id="PF03222">
    <property type="entry name" value="Trp_Tyr_perm"/>
    <property type="match status" value="1"/>
</dbReference>
<evidence type="ECO:0000256" key="5">
    <source>
        <dbReference type="ARBA" id="ARBA00022692"/>
    </source>
</evidence>
<evidence type="ECO:0000256" key="2">
    <source>
        <dbReference type="ARBA" id="ARBA00022448"/>
    </source>
</evidence>
<feature type="transmembrane region" description="Helical" evidence="8">
    <location>
        <begin position="342"/>
        <end position="367"/>
    </location>
</feature>
<keyword evidence="7 8" id="KW-0472">Membrane</keyword>
<reference evidence="9 10" key="1">
    <citation type="submission" date="2012-12" db="EMBL/GenBank/DDBJ databases">
        <title>The Genome Sequence of Bacillus cereus HuB4-4.</title>
        <authorList>
            <consortium name="The Broad Institute Genome Sequencing Platform"/>
            <consortium name="The Broad Institute Genome Sequencing Center for Infectious Disease"/>
            <person name="Feldgarden M."/>
            <person name="Van der Auwera G.A."/>
            <person name="Mahillon J."/>
            <person name="Duprez V."/>
            <person name="Timmery S."/>
            <person name="Mattelet C."/>
            <person name="Dierick K."/>
            <person name="Sun M."/>
            <person name="Yu Z."/>
            <person name="Zhu L."/>
            <person name="Hu X."/>
            <person name="Shank E.B."/>
            <person name="Swiecicka I."/>
            <person name="Hansen B.M."/>
            <person name="Andrup L."/>
            <person name="Walker B."/>
            <person name="Young S.K."/>
            <person name="Zeng Q."/>
            <person name="Gargeya S."/>
            <person name="Fitzgerald M."/>
            <person name="Haas B."/>
            <person name="Abouelleil A."/>
            <person name="Alvarado L."/>
            <person name="Arachchi H.M."/>
            <person name="Berlin A.M."/>
            <person name="Chapman S.B."/>
            <person name="Dewar J."/>
            <person name="Goldberg J."/>
            <person name="Griggs A."/>
            <person name="Gujja S."/>
            <person name="Hansen M."/>
            <person name="Howarth C."/>
            <person name="Imamovic A."/>
            <person name="Larimer J."/>
            <person name="McCowan C."/>
            <person name="Murphy C."/>
            <person name="Neiman D."/>
            <person name="Pearson M."/>
            <person name="Priest M."/>
            <person name="Roberts A."/>
            <person name="Saif S."/>
            <person name="Shea T."/>
            <person name="Sisk P."/>
            <person name="Sykes S."/>
            <person name="Wortman J."/>
            <person name="Nusbaum C."/>
            <person name="Birren B."/>
        </authorList>
    </citation>
    <scope>NUCLEOTIDE SEQUENCE [LARGE SCALE GENOMIC DNA]</scope>
    <source>
        <strain evidence="9 10">HuB4-4</strain>
    </source>
</reference>
<comment type="caution">
    <text evidence="9">The sequence shown here is derived from an EMBL/GenBank/DDBJ whole genome shotgun (WGS) entry which is preliminary data.</text>
</comment>
<keyword evidence="3" id="KW-1003">Cell membrane</keyword>
<gene>
    <name evidence="9" type="ORF">IGM_03793</name>
</gene>
<dbReference type="Gene3D" id="1.20.1740.10">
    <property type="entry name" value="Amino acid/polyamine transporter I"/>
    <property type="match status" value="1"/>
</dbReference>
<evidence type="ECO:0000256" key="7">
    <source>
        <dbReference type="ARBA" id="ARBA00023136"/>
    </source>
</evidence>
<feature type="transmembrane region" description="Helical" evidence="8">
    <location>
        <begin position="141"/>
        <end position="161"/>
    </location>
</feature>
<evidence type="ECO:0000313" key="9">
    <source>
        <dbReference type="EMBL" id="EOP87237.1"/>
    </source>
</evidence>
<dbReference type="GO" id="GO:0005886">
    <property type="term" value="C:plasma membrane"/>
    <property type="evidence" value="ECO:0007669"/>
    <property type="project" value="UniProtKB-SubCell"/>
</dbReference>
<dbReference type="PANTHER" id="PTHR35334:SF2">
    <property type="entry name" value="SERINE TRANSPORTER SDAC"/>
    <property type="match status" value="1"/>
</dbReference>
<dbReference type="Proteomes" id="UP000014009">
    <property type="component" value="Unassembled WGS sequence"/>
</dbReference>
<dbReference type="InterPro" id="IPR018227">
    <property type="entry name" value="Amino_acid_transport_2"/>
</dbReference>
<feature type="transmembrane region" description="Helical" evidence="8">
    <location>
        <begin position="295"/>
        <end position="315"/>
    </location>
</feature>
<feature type="transmembrane region" description="Helical" evidence="8">
    <location>
        <begin position="91"/>
        <end position="108"/>
    </location>
</feature>
<feature type="transmembrane region" description="Helical" evidence="8">
    <location>
        <begin position="67"/>
        <end position="85"/>
    </location>
</feature>
<feature type="transmembrane region" description="Helical" evidence="8">
    <location>
        <begin position="249"/>
        <end position="274"/>
    </location>
</feature>
<evidence type="ECO:0000256" key="6">
    <source>
        <dbReference type="ARBA" id="ARBA00022989"/>
    </source>
</evidence>
<comment type="subcellular location">
    <subcellularLocation>
        <location evidence="1">Cell inner membrane</location>
        <topology evidence="1">Multi-pass membrane protein</topology>
    </subcellularLocation>
</comment>
<proteinExistence type="predicted"/>
<feature type="transmembrane region" description="Helical" evidence="8">
    <location>
        <begin position="448"/>
        <end position="466"/>
    </location>
</feature>
<dbReference type="AlphaFoldDB" id="A0A9W5QT84"/>
<feature type="transmembrane region" description="Helical" evidence="8">
    <location>
        <begin position="210"/>
        <end position="229"/>
    </location>
</feature>
<name>A0A9W5QT84_BACCE</name>
<keyword evidence="5 8" id="KW-0812">Transmembrane</keyword>
<keyword evidence="4" id="KW-0997">Cell inner membrane</keyword>
<sequence>MGQLVRNSFSEREYLLAAKRDVEIDTRGSYYMNGNTAKKIEVQAENTALKNEQYADPKKWHKQDTTWALSLFGTAIGAGVLFLPINAGSGGLLSLLLITLLAYPVMYYSHRALAKMIYASNSADEGITGTIREYFGNKASIIFNIVYFSSIYTIVLMYSVALTNTASSFIVHQLHMPEPPRAILSLVLVLGLIAILNFGQDITVKIMSMLVYPFIASLLFIAISLIPQWNTSMLSFSAVSTASTGTGYLGTILLILPIIVFSFNHSPMISSFVVKQRATYGIEATDAKCAQIQKVCYIMTFVVVMFFVWSSALSLTPEDLKMAKEQNLSILSYLANELNSPVITIAAPIIAFVAITKSFLGHYIGAFEVMRDMIIKFGKSRGKDIEEKTIKTVILTFVVLSCWFVAYTNPSILGLIDSLSGPLVAAILCLLPMYAIQKVPVLAKYKGKMSNVFVIIVGVLTVLASIKSLF</sequence>